<dbReference type="Gene3D" id="3.30.70.100">
    <property type="match status" value="1"/>
</dbReference>
<dbReference type="InterPro" id="IPR013097">
    <property type="entry name" value="Dabb"/>
</dbReference>
<organism evidence="3 4">
    <name type="scientific">Rhodococcus opacus</name>
    <name type="common">Nocardia opaca</name>
    <dbReference type="NCBI Taxonomy" id="37919"/>
    <lineage>
        <taxon>Bacteria</taxon>
        <taxon>Bacillati</taxon>
        <taxon>Actinomycetota</taxon>
        <taxon>Actinomycetes</taxon>
        <taxon>Mycobacteriales</taxon>
        <taxon>Nocardiaceae</taxon>
        <taxon>Rhodococcus</taxon>
    </lineage>
</organism>
<dbReference type="SMART" id="SM00886">
    <property type="entry name" value="Dabb"/>
    <property type="match status" value="1"/>
</dbReference>
<name>A0A076EE00_RHOOP</name>
<proteinExistence type="predicted"/>
<dbReference type="SUPFAM" id="SSF54909">
    <property type="entry name" value="Dimeric alpha+beta barrel"/>
    <property type="match status" value="1"/>
</dbReference>
<evidence type="ECO:0000313" key="3">
    <source>
        <dbReference type="EMBL" id="AII03318.1"/>
    </source>
</evidence>
<protein>
    <submittedName>
        <fullName evidence="3">Stress responsive protein</fullName>
    </submittedName>
</protein>
<accession>A0A076EE00</accession>
<dbReference type="RefSeq" id="WP_128638341.1">
    <property type="nucleotide sequence ID" value="NZ_CP008947.1"/>
</dbReference>
<dbReference type="Pfam" id="PF07876">
    <property type="entry name" value="Dabb"/>
    <property type="match status" value="1"/>
</dbReference>
<evidence type="ECO:0000313" key="4">
    <source>
        <dbReference type="Proteomes" id="UP000028488"/>
    </source>
</evidence>
<comment type="subunit">
    <text evidence="1">Homodimer.</text>
</comment>
<dbReference type="InterPro" id="IPR011008">
    <property type="entry name" value="Dimeric_a/b-barrel"/>
</dbReference>
<gene>
    <name evidence="3" type="ORF">EP51_01100</name>
</gene>
<dbReference type="InterPro" id="IPR044662">
    <property type="entry name" value="HS1/DABB1-like"/>
</dbReference>
<dbReference type="PANTHER" id="PTHR33178">
    <property type="match status" value="1"/>
</dbReference>
<evidence type="ECO:0000259" key="2">
    <source>
        <dbReference type="PROSITE" id="PS51502"/>
    </source>
</evidence>
<dbReference type="AlphaFoldDB" id="A0A076EE00"/>
<dbReference type="PANTHER" id="PTHR33178:SF10">
    <property type="entry name" value="STRESS-RESPONSE A_B BARREL DOMAIN-CONTAINING PROTEIN"/>
    <property type="match status" value="1"/>
</dbReference>
<evidence type="ECO:0000256" key="1">
    <source>
        <dbReference type="ARBA" id="ARBA00011738"/>
    </source>
</evidence>
<dbReference type="PROSITE" id="PS51502">
    <property type="entry name" value="S_R_A_B_BARREL"/>
    <property type="match status" value="1"/>
</dbReference>
<sequence>MLNHVVTFKWKQDISDEHIQSFHEALSAVSENIPEVVEYRYGRDLALKPGSGDYAISATFEDVPDFRTYLAHPDHVRLVHEFISVMAESYSSVQIEFASR</sequence>
<dbReference type="eggNOG" id="ENOG5033KW9">
    <property type="taxonomic scope" value="Bacteria"/>
</dbReference>
<dbReference type="Proteomes" id="UP000028488">
    <property type="component" value="Chromosome"/>
</dbReference>
<dbReference type="EMBL" id="CP008947">
    <property type="protein sequence ID" value="AII03318.1"/>
    <property type="molecule type" value="Genomic_DNA"/>
</dbReference>
<reference evidence="3 4" key="1">
    <citation type="submission" date="2014-07" db="EMBL/GenBank/DDBJ databases">
        <title>Genome Sequence of Rhodococcus opacus Strain R7, a Biodegrader of Mono- and Polycyclic Aromatic Hydrocarbons.</title>
        <authorList>
            <person name="Di Gennaro P."/>
            <person name="Zampolli J."/>
            <person name="Presti I."/>
            <person name="Cappelletti M."/>
            <person name="D'Ursi P."/>
            <person name="Orro A."/>
            <person name="Mezzelani A."/>
            <person name="Milanesi L."/>
        </authorList>
    </citation>
    <scope>NUCLEOTIDE SEQUENCE [LARGE SCALE GENOMIC DNA]</scope>
    <source>
        <strain evidence="3 4">R7</strain>
    </source>
</reference>
<feature type="domain" description="Stress-response A/B barrel" evidence="2">
    <location>
        <begin position="2"/>
        <end position="95"/>
    </location>
</feature>